<dbReference type="PANTHER" id="PTHR19964">
    <property type="entry name" value="MULTIPLE PDZ DOMAIN PROTEIN"/>
    <property type="match status" value="1"/>
</dbReference>
<evidence type="ECO:0000313" key="2">
    <source>
        <dbReference type="EMBL" id="VEL17464.1"/>
    </source>
</evidence>
<dbReference type="SUPFAM" id="SSF50156">
    <property type="entry name" value="PDZ domain-like"/>
    <property type="match status" value="1"/>
</dbReference>
<keyword evidence="3" id="KW-1185">Reference proteome</keyword>
<dbReference type="InterPro" id="IPR036034">
    <property type="entry name" value="PDZ_sf"/>
</dbReference>
<dbReference type="InterPro" id="IPR051342">
    <property type="entry name" value="PDZ_scaffold"/>
</dbReference>
<proteinExistence type="predicted"/>
<evidence type="ECO:0000259" key="1">
    <source>
        <dbReference type="PROSITE" id="PS50106"/>
    </source>
</evidence>
<protein>
    <recommendedName>
        <fullName evidence="1">PDZ domain-containing protein</fullName>
    </recommendedName>
</protein>
<accession>A0A3S5AIK2</accession>
<name>A0A3S5AIK2_9PLAT</name>
<reference evidence="2" key="1">
    <citation type="submission" date="2018-11" db="EMBL/GenBank/DDBJ databases">
        <authorList>
            <consortium name="Pathogen Informatics"/>
        </authorList>
    </citation>
    <scope>NUCLEOTIDE SEQUENCE</scope>
</reference>
<dbReference type="Proteomes" id="UP000784294">
    <property type="component" value="Unassembled WGS sequence"/>
</dbReference>
<dbReference type="Pfam" id="PF00595">
    <property type="entry name" value="PDZ"/>
    <property type="match status" value="1"/>
</dbReference>
<dbReference type="PROSITE" id="PS50106">
    <property type="entry name" value="PDZ"/>
    <property type="match status" value="1"/>
</dbReference>
<dbReference type="Gene3D" id="2.30.42.10">
    <property type="match status" value="1"/>
</dbReference>
<dbReference type="EMBL" id="CAAALY010032743">
    <property type="protein sequence ID" value="VEL17464.1"/>
    <property type="molecule type" value="Genomic_DNA"/>
</dbReference>
<gene>
    <name evidence="2" type="ORF">PXEA_LOCUS10904</name>
</gene>
<sequence length="75" mass="8239">MCKEQSSSSLWPVIIKSIVPGSLAHRDGRLKCGDFILAVNRRSLAGLSHDEVVDRLKQLSGDVMLHILSWPGTLV</sequence>
<evidence type="ECO:0000313" key="3">
    <source>
        <dbReference type="Proteomes" id="UP000784294"/>
    </source>
</evidence>
<dbReference type="SMART" id="SM00228">
    <property type="entry name" value="PDZ"/>
    <property type="match status" value="1"/>
</dbReference>
<dbReference type="OrthoDB" id="438726at2759"/>
<organism evidence="2 3">
    <name type="scientific">Protopolystoma xenopodis</name>
    <dbReference type="NCBI Taxonomy" id="117903"/>
    <lineage>
        <taxon>Eukaryota</taxon>
        <taxon>Metazoa</taxon>
        <taxon>Spiralia</taxon>
        <taxon>Lophotrochozoa</taxon>
        <taxon>Platyhelminthes</taxon>
        <taxon>Monogenea</taxon>
        <taxon>Polyopisthocotylea</taxon>
        <taxon>Polystomatidea</taxon>
        <taxon>Polystomatidae</taxon>
        <taxon>Protopolystoma</taxon>
    </lineage>
</organism>
<comment type="caution">
    <text evidence="2">The sequence shown here is derived from an EMBL/GenBank/DDBJ whole genome shotgun (WGS) entry which is preliminary data.</text>
</comment>
<dbReference type="PANTHER" id="PTHR19964:SF92">
    <property type="entry name" value="PATJ HOMOLOG"/>
    <property type="match status" value="1"/>
</dbReference>
<dbReference type="InterPro" id="IPR001478">
    <property type="entry name" value="PDZ"/>
</dbReference>
<feature type="domain" description="PDZ" evidence="1">
    <location>
        <begin position="13"/>
        <end position="71"/>
    </location>
</feature>
<dbReference type="AlphaFoldDB" id="A0A3S5AIK2"/>